<comment type="caution">
    <text evidence="2">The sequence shown here is derived from an EMBL/GenBank/DDBJ whole genome shotgun (WGS) entry which is preliminary data.</text>
</comment>
<evidence type="ECO:0000256" key="1">
    <source>
        <dbReference type="SAM" id="MobiDB-lite"/>
    </source>
</evidence>
<sequence>MRTPISGFDKINNDSYKNEQLFEELKKQSQEYWSHPKGYHGILKKEFQDPDNLQLQQQKMIKYKQELDEQIRMIQQRKLLEKKKRNQEDLVLENKIRREIEELEMRNESQILKKNNTSTNNNITQNNSLNSSLNNSMVKSKNNNKYIDSLRHMQDVRQQQEQQQRKKEKSQQNSFAFAESLNYSQVNYNNNNNNSKNPMIFQNVGFNINAEGPDLDYIKDYYRHTSNQLNQDMLRIKNTIIDEQLYQEQDDDKDYNENQIQYIQNKNNASRFMNTPKLKNINNNSFMENSQNQNLNSNDNDNNFSRVPSRELQGTSKKKQIILQKIQRNCQKQVAKNFRRNSDIYNYSYTGVNDQELQNLIDEDPIQYQKKKDELYFKDSQQNFLKNLRGNKKRQQRQ</sequence>
<dbReference type="InParanoid" id="A0A0V0QVN4"/>
<feature type="region of interest" description="Disordered" evidence="1">
    <location>
        <begin position="155"/>
        <end position="174"/>
    </location>
</feature>
<protein>
    <submittedName>
        <fullName evidence="2">Uncharacterized protein</fullName>
    </submittedName>
</protein>
<gene>
    <name evidence="2" type="ORF">PPERSA_00002</name>
</gene>
<evidence type="ECO:0000313" key="2">
    <source>
        <dbReference type="EMBL" id="KRX06122.1"/>
    </source>
</evidence>
<reference evidence="2 3" key="1">
    <citation type="journal article" date="2015" name="Sci. Rep.">
        <title>Genome of the facultative scuticociliatosis pathogen Pseudocohnilembus persalinus provides insight into its virulence through horizontal gene transfer.</title>
        <authorList>
            <person name="Xiong J."/>
            <person name="Wang G."/>
            <person name="Cheng J."/>
            <person name="Tian M."/>
            <person name="Pan X."/>
            <person name="Warren A."/>
            <person name="Jiang C."/>
            <person name="Yuan D."/>
            <person name="Miao W."/>
        </authorList>
    </citation>
    <scope>NUCLEOTIDE SEQUENCE [LARGE SCALE GENOMIC DNA]</scope>
    <source>
        <strain evidence="2">36N120E</strain>
    </source>
</reference>
<dbReference type="Proteomes" id="UP000054937">
    <property type="component" value="Unassembled WGS sequence"/>
</dbReference>
<name>A0A0V0QVN4_PSEPJ</name>
<proteinExistence type="predicted"/>
<accession>A0A0V0QVN4</accession>
<dbReference type="EMBL" id="LDAU01000100">
    <property type="protein sequence ID" value="KRX06122.1"/>
    <property type="molecule type" value="Genomic_DNA"/>
</dbReference>
<organism evidence="2 3">
    <name type="scientific">Pseudocohnilembus persalinus</name>
    <name type="common">Ciliate</name>
    <dbReference type="NCBI Taxonomy" id="266149"/>
    <lineage>
        <taxon>Eukaryota</taxon>
        <taxon>Sar</taxon>
        <taxon>Alveolata</taxon>
        <taxon>Ciliophora</taxon>
        <taxon>Intramacronucleata</taxon>
        <taxon>Oligohymenophorea</taxon>
        <taxon>Scuticociliatia</taxon>
        <taxon>Philasterida</taxon>
        <taxon>Pseudocohnilembidae</taxon>
        <taxon>Pseudocohnilembus</taxon>
    </lineage>
</organism>
<keyword evidence="3" id="KW-1185">Reference proteome</keyword>
<feature type="region of interest" description="Disordered" evidence="1">
    <location>
        <begin position="111"/>
        <end position="139"/>
    </location>
</feature>
<feature type="region of interest" description="Disordered" evidence="1">
    <location>
        <begin position="283"/>
        <end position="317"/>
    </location>
</feature>
<dbReference type="AlphaFoldDB" id="A0A0V0QVN4"/>
<feature type="compositionally biased region" description="Low complexity" evidence="1">
    <location>
        <begin position="289"/>
        <end position="303"/>
    </location>
</feature>
<evidence type="ECO:0000313" key="3">
    <source>
        <dbReference type="Proteomes" id="UP000054937"/>
    </source>
</evidence>
<feature type="compositionally biased region" description="Low complexity" evidence="1">
    <location>
        <begin position="112"/>
        <end position="139"/>
    </location>
</feature>